<dbReference type="eggNOG" id="COG1086">
    <property type="taxonomic scope" value="Bacteria"/>
</dbReference>
<protein>
    <submittedName>
        <fullName evidence="4">Putative polysaccharide biosynthesis protein EpsC</fullName>
    </submittedName>
</protein>
<dbReference type="Proteomes" id="UP000027946">
    <property type="component" value="Unassembled WGS sequence"/>
</dbReference>
<proteinExistence type="inferred from homology"/>
<dbReference type="InterPro" id="IPR003869">
    <property type="entry name" value="Polysac_CapD-like"/>
</dbReference>
<dbReference type="CDD" id="cd05237">
    <property type="entry name" value="UDP_invert_4-6DH_SDR_e"/>
    <property type="match status" value="1"/>
</dbReference>
<dbReference type="STRING" id="1121324.CLIT_14c00830"/>
<dbReference type="PANTHER" id="PTHR43318">
    <property type="entry name" value="UDP-N-ACETYLGLUCOSAMINE 4,6-DEHYDRATASE"/>
    <property type="match status" value="1"/>
</dbReference>
<keyword evidence="2" id="KW-1133">Transmembrane helix</keyword>
<comment type="similarity">
    <text evidence="1">Belongs to the polysaccharide synthase family.</text>
</comment>
<keyword evidence="2" id="KW-0812">Transmembrane</keyword>
<organism evidence="4 5">
    <name type="scientific">Peptoclostridium litorale DSM 5388</name>
    <dbReference type="NCBI Taxonomy" id="1121324"/>
    <lineage>
        <taxon>Bacteria</taxon>
        <taxon>Bacillati</taxon>
        <taxon>Bacillota</taxon>
        <taxon>Clostridia</taxon>
        <taxon>Peptostreptococcales</taxon>
        <taxon>Peptoclostridiaceae</taxon>
        <taxon>Peptoclostridium</taxon>
    </lineage>
</organism>
<comment type="caution">
    <text evidence="4">The sequence shown here is derived from an EMBL/GenBank/DDBJ whole genome shotgun (WGS) entry which is preliminary data.</text>
</comment>
<evidence type="ECO:0000256" key="2">
    <source>
        <dbReference type="SAM" id="Phobius"/>
    </source>
</evidence>
<reference evidence="4 5" key="1">
    <citation type="submission" date="2014-03" db="EMBL/GenBank/DDBJ databases">
        <title>Genome sequence of Clostridium litorale W6, DSM 5388.</title>
        <authorList>
            <person name="Poehlein A."/>
            <person name="Jagirdar A."/>
            <person name="Khonsari B."/>
            <person name="Chibani C.M."/>
            <person name="Gutierrez Gutierrez D.A."/>
            <person name="Davydova E."/>
            <person name="Alghaithi H.S."/>
            <person name="Nair K.P."/>
            <person name="Dhamotharan K."/>
            <person name="Chandran L."/>
            <person name="G W."/>
            <person name="Daniel R."/>
        </authorList>
    </citation>
    <scope>NUCLEOTIDE SEQUENCE [LARGE SCALE GENOMIC DNA]</scope>
    <source>
        <strain evidence="4 5">W6</strain>
    </source>
</reference>
<accession>A0A069RKA3</accession>
<sequence>MDLNGRRFDFNRLHIGKKQIVLLVMDVILVNLAVFLSLGIEFGFEIQNEYMELYRENMFTYTAVVIFVFYMCNSYRSLWGYAGVEEILHIVFASITSMVALNIIFSLIGVDLLGSMYVVNALGLMLTVGGARFLYRILFKPGGIHISPFRMDFSPDIRMLIKSRSWAHSCDRVMIAGAGEAGFLVIKELYENPSVGKIPVCVVDDNKNKIGRKIHGIPIMGSRDDITRLAKEHEIDEIIIAMPSAPLSVQGEIIEICKKTMCSLKILPGVYQIIEGRVDISMIKDVQIEDLLGRDQVEVDMENIAGYLSGKTVFVTGGGGSIGSELCRQAAGFGPKKLIVLDIYENNAYELEQEIKRRYKGGVDIDVVIASVRDKGRVSQVFETYRPDVVFHAAAHKHVPLMENSPMEAVKNNVMGTLNVAEMASRFGVSKFILISSDKAVNPTNIMGATKRICELIVQSMDKVSSTEFGAVRFGNVLGSSGSVVPLFKRQIAEGGPVTVTHPEIIRYFMTIQEAVQLIIQAGAMARGGEIFVLDMGEPVRIADLASDLIRLSGFEPGEDISIEYTGLRPGEKLYEELLMAEEGLRETFHDKIFIAKPFDIDIEYVKCEIESLEKITRGNDLERLREGIKRLVPSYTHED</sequence>
<keyword evidence="5" id="KW-1185">Reference proteome</keyword>
<dbReference type="Gene3D" id="3.40.50.720">
    <property type="entry name" value="NAD(P)-binding Rossmann-like Domain"/>
    <property type="match status" value="2"/>
</dbReference>
<evidence type="ECO:0000313" key="4">
    <source>
        <dbReference type="EMBL" id="KDR94622.1"/>
    </source>
</evidence>
<evidence type="ECO:0000259" key="3">
    <source>
        <dbReference type="Pfam" id="PF02719"/>
    </source>
</evidence>
<dbReference type="InterPro" id="IPR029063">
    <property type="entry name" value="SAM-dependent_MTases_sf"/>
</dbReference>
<feature type="transmembrane region" description="Helical" evidence="2">
    <location>
        <begin position="58"/>
        <end position="75"/>
    </location>
</feature>
<dbReference type="InterPro" id="IPR051203">
    <property type="entry name" value="Polysaccharide_Synthase-Rel"/>
</dbReference>
<dbReference type="SUPFAM" id="SSF51735">
    <property type="entry name" value="NAD(P)-binding Rossmann-fold domains"/>
    <property type="match status" value="1"/>
</dbReference>
<evidence type="ECO:0000313" key="5">
    <source>
        <dbReference type="Proteomes" id="UP000027946"/>
    </source>
</evidence>
<dbReference type="Pfam" id="PF13727">
    <property type="entry name" value="CoA_binding_3"/>
    <property type="match status" value="1"/>
</dbReference>
<feature type="transmembrane region" description="Helical" evidence="2">
    <location>
        <begin position="87"/>
        <end position="110"/>
    </location>
</feature>
<dbReference type="EMBL" id="JJMM01000014">
    <property type="protein sequence ID" value="KDR94622.1"/>
    <property type="molecule type" value="Genomic_DNA"/>
</dbReference>
<dbReference type="Pfam" id="PF02719">
    <property type="entry name" value="Polysacc_synt_2"/>
    <property type="match status" value="1"/>
</dbReference>
<evidence type="ECO:0000256" key="1">
    <source>
        <dbReference type="ARBA" id="ARBA00007430"/>
    </source>
</evidence>
<name>A0A069RKA3_PEPLI</name>
<dbReference type="AlphaFoldDB" id="A0A069RKA3"/>
<gene>
    <name evidence="4" type="primary">epsC1</name>
    <name evidence="4" type="ORF">CLIT_14c00830</name>
</gene>
<keyword evidence="2" id="KW-0472">Membrane</keyword>
<feature type="domain" description="Polysaccharide biosynthesis protein CapD-like" evidence="3">
    <location>
        <begin position="313"/>
        <end position="597"/>
    </location>
</feature>
<feature type="transmembrane region" description="Helical" evidence="2">
    <location>
        <begin position="20"/>
        <end position="38"/>
    </location>
</feature>
<dbReference type="SUPFAM" id="SSF53335">
    <property type="entry name" value="S-adenosyl-L-methionine-dependent methyltransferases"/>
    <property type="match status" value="1"/>
</dbReference>
<dbReference type="InterPro" id="IPR036291">
    <property type="entry name" value="NAD(P)-bd_dom_sf"/>
</dbReference>
<dbReference type="PANTHER" id="PTHR43318:SF1">
    <property type="entry name" value="POLYSACCHARIDE BIOSYNTHESIS PROTEIN EPSC-RELATED"/>
    <property type="match status" value="1"/>
</dbReference>
<dbReference type="OrthoDB" id="9803111at2"/>